<sequence length="161" mass="18440">MMEFWLFKKSLPAFPWQAHRERMGQEGHRLKETKYRWLSRGKDLPDTHRPAIAALAAANLKVAKVWAMKENLNDIWKRLRSGLARRFATGVIHGKPERAKHDHCMARNFLKGVLGDAINLLMAAAAFHFRKWMRMVAQIFALILSSLWGKSKGGISHQAIA</sequence>
<proteinExistence type="predicted"/>
<dbReference type="AlphaFoldDB" id="A0A7K3NQ63"/>
<organism evidence="2 3">
    <name type="scientific">Desulfolutivibrio sulfodismutans</name>
    <dbReference type="NCBI Taxonomy" id="63561"/>
    <lineage>
        <taxon>Bacteria</taxon>
        <taxon>Pseudomonadati</taxon>
        <taxon>Thermodesulfobacteriota</taxon>
        <taxon>Desulfovibrionia</taxon>
        <taxon>Desulfovibrionales</taxon>
        <taxon>Desulfovibrionaceae</taxon>
        <taxon>Desulfolutivibrio</taxon>
    </lineage>
</organism>
<evidence type="ECO:0000313" key="2">
    <source>
        <dbReference type="EMBL" id="NDY57953.1"/>
    </source>
</evidence>
<dbReference type="Pfam" id="PF01610">
    <property type="entry name" value="DDE_Tnp_ISL3"/>
    <property type="match status" value="1"/>
</dbReference>
<dbReference type="RefSeq" id="WP_163303033.1">
    <property type="nucleotide sequence ID" value="NZ_JAAGRQ010000070.1"/>
</dbReference>
<dbReference type="InterPro" id="IPR002560">
    <property type="entry name" value="Transposase_DDE"/>
</dbReference>
<dbReference type="Proteomes" id="UP000469724">
    <property type="component" value="Unassembled WGS sequence"/>
</dbReference>
<protein>
    <submittedName>
        <fullName evidence="2">Transposase</fullName>
    </submittedName>
</protein>
<evidence type="ECO:0000313" key="3">
    <source>
        <dbReference type="Proteomes" id="UP000469724"/>
    </source>
</evidence>
<comment type="caution">
    <text evidence="2">The sequence shown here is derived from an EMBL/GenBank/DDBJ whole genome shotgun (WGS) entry which is preliminary data.</text>
</comment>
<accession>A0A7K3NQ63</accession>
<dbReference type="EMBL" id="JAAGRQ010000070">
    <property type="protein sequence ID" value="NDY57953.1"/>
    <property type="molecule type" value="Genomic_DNA"/>
</dbReference>
<name>A0A7K3NQ63_9BACT</name>
<gene>
    <name evidence="2" type="ORF">G3N56_14550</name>
</gene>
<evidence type="ECO:0000259" key="1">
    <source>
        <dbReference type="Pfam" id="PF01610"/>
    </source>
</evidence>
<keyword evidence="3" id="KW-1185">Reference proteome</keyword>
<feature type="domain" description="Transposase IS204/IS1001/IS1096/IS1165 DDE" evidence="1">
    <location>
        <begin position="19"/>
        <end position="91"/>
    </location>
</feature>
<reference evidence="2 3" key="1">
    <citation type="submission" date="2020-02" db="EMBL/GenBank/DDBJ databases">
        <title>Comparative genomics of sulfur disproportionating microorganisms.</title>
        <authorList>
            <person name="Ward L.M."/>
            <person name="Bertran E."/>
            <person name="Johnston D.T."/>
        </authorList>
    </citation>
    <scope>NUCLEOTIDE SEQUENCE [LARGE SCALE GENOMIC DNA]</scope>
    <source>
        <strain evidence="2 3">DSM 3696</strain>
    </source>
</reference>